<dbReference type="STRING" id="933084.A0A067P985"/>
<keyword evidence="3" id="KW-1185">Reference proteome</keyword>
<dbReference type="EMBL" id="KL197749">
    <property type="protein sequence ID" value="KDQ51344.1"/>
    <property type="molecule type" value="Genomic_DNA"/>
</dbReference>
<dbReference type="InterPro" id="IPR001810">
    <property type="entry name" value="F-box_dom"/>
</dbReference>
<dbReference type="SUPFAM" id="SSF52047">
    <property type="entry name" value="RNI-like"/>
    <property type="match status" value="1"/>
</dbReference>
<name>A0A067P985_9AGAM</name>
<dbReference type="Gene3D" id="3.80.10.10">
    <property type="entry name" value="Ribonuclease Inhibitor"/>
    <property type="match status" value="1"/>
</dbReference>
<dbReference type="InParanoid" id="A0A067P985"/>
<protein>
    <recommendedName>
        <fullName evidence="1">F-box domain-containing protein</fullName>
    </recommendedName>
</protein>
<dbReference type="Pfam" id="PF12937">
    <property type="entry name" value="F-box-like"/>
    <property type="match status" value="1"/>
</dbReference>
<evidence type="ECO:0000313" key="3">
    <source>
        <dbReference type="Proteomes" id="UP000027265"/>
    </source>
</evidence>
<dbReference type="PANTHER" id="PTHR38926:SF5">
    <property type="entry name" value="F-BOX AND LEUCINE-RICH REPEAT PROTEIN 6"/>
    <property type="match status" value="1"/>
</dbReference>
<gene>
    <name evidence="2" type="ORF">JAAARDRAFT_532423</name>
</gene>
<dbReference type="Proteomes" id="UP000027265">
    <property type="component" value="Unassembled WGS sequence"/>
</dbReference>
<dbReference type="HOGENOM" id="CLU_561435_0_0_1"/>
<dbReference type="InterPro" id="IPR032675">
    <property type="entry name" value="LRR_dom_sf"/>
</dbReference>
<dbReference type="Gene3D" id="1.20.1280.50">
    <property type="match status" value="1"/>
</dbReference>
<evidence type="ECO:0000313" key="2">
    <source>
        <dbReference type="EMBL" id="KDQ51344.1"/>
    </source>
</evidence>
<evidence type="ECO:0000259" key="1">
    <source>
        <dbReference type="Pfam" id="PF12937"/>
    </source>
</evidence>
<proteinExistence type="predicted"/>
<feature type="domain" description="F-box" evidence="1">
    <location>
        <begin position="64"/>
        <end position="122"/>
    </location>
</feature>
<organism evidence="2 3">
    <name type="scientific">Jaapia argillacea MUCL 33604</name>
    <dbReference type="NCBI Taxonomy" id="933084"/>
    <lineage>
        <taxon>Eukaryota</taxon>
        <taxon>Fungi</taxon>
        <taxon>Dikarya</taxon>
        <taxon>Basidiomycota</taxon>
        <taxon>Agaricomycotina</taxon>
        <taxon>Agaricomycetes</taxon>
        <taxon>Agaricomycetidae</taxon>
        <taxon>Jaapiales</taxon>
        <taxon>Jaapiaceae</taxon>
        <taxon>Jaapia</taxon>
    </lineage>
</organism>
<reference evidence="3" key="1">
    <citation type="journal article" date="2014" name="Proc. Natl. Acad. Sci. U.S.A.">
        <title>Extensive sampling of basidiomycete genomes demonstrates inadequacy of the white-rot/brown-rot paradigm for wood decay fungi.</title>
        <authorList>
            <person name="Riley R."/>
            <person name="Salamov A.A."/>
            <person name="Brown D.W."/>
            <person name="Nagy L.G."/>
            <person name="Floudas D."/>
            <person name="Held B.W."/>
            <person name="Levasseur A."/>
            <person name="Lombard V."/>
            <person name="Morin E."/>
            <person name="Otillar R."/>
            <person name="Lindquist E.A."/>
            <person name="Sun H."/>
            <person name="LaButti K.M."/>
            <person name="Schmutz J."/>
            <person name="Jabbour D."/>
            <person name="Luo H."/>
            <person name="Baker S.E."/>
            <person name="Pisabarro A.G."/>
            <person name="Walton J.D."/>
            <person name="Blanchette R.A."/>
            <person name="Henrissat B."/>
            <person name="Martin F."/>
            <person name="Cullen D."/>
            <person name="Hibbett D.S."/>
            <person name="Grigoriev I.V."/>
        </authorList>
    </citation>
    <scope>NUCLEOTIDE SEQUENCE [LARGE SCALE GENOMIC DNA]</scope>
    <source>
        <strain evidence="3">MUCL 33604</strain>
    </source>
</reference>
<dbReference type="AlphaFoldDB" id="A0A067P985"/>
<dbReference type="OrthoDB" id="3064231at2759"/>
<sequence>MTGTPHPSQPTFPGRRDPSEQERVYHAIVGLSQQAALEYLIAQEQEHLKQVAILRSARNSFNPIHRLPIEVVLEIFSIVAETWYPRTVEDVRPSVCWLALTHVCHYWRELALNTPTLWTTIDVDLRDLRWTRAFLERSQNTSLDLRIVSHEGVSDKSHQDLLASIVSGTTHRLGKFKVFLNSNDLRKLLLSLENLSAPQLESLEILCSTSWRGDLVSTLFGNQVPHLRSLILDTVTVSWDSPLFKNLTYLSIAQESRGSPETSTQFLECLRNSPLLEGLRLTYAIPPLPQHTEPTRRIDLPRLRSFFLSDEDTNIGQFLPHLSIPGTCNIRFLAEKTGVGFEVAIPPDCHTLGPTLSTIRWLQYKYTSSEDTILLRERPSTTHIFSNIGKTNVSFHNLEMLSVVNNRTSSIEDWHDVFSGLPGLTSLEIRNCFEKNPLSALRLRSRGGSLESGEVVCPRLHTFAGTVHPNAPANIILPLLESWKSCFTYRASEGSALTNLRVLGKVRPELVSRCYEFCAEFVSAVSFAANELPVVEE</sequence>
<dbReference type="PANTHER" id="PTHR38926">
    <property type="entry name" value="F-BOX DOMAIN CONTAINING PROTEIN, EXPRESSED"/>
    <property type="match status" value="1"/>
</dbReference>
<accession>A0A067P985</accession>